<dbReference type="InterPro" id="IPR036291">
    <property type="entry name" value="NAD(P)-bd_dom_sf"/>
</dbReference>
<name>A0A6S6NXF3_9MYCO</name>
<organism evidence="2 3">
    <name type="scientific">Mycolicibacterium litorale</name>
    <dbReference type="NCBI Taxonomy" id="758802"/>
    <lineage>
        <taxon>Bacteria</taxon>
        <taxon>Bacillati</taxon>
        <taxon>Actinomycetota</taxon>
        <taxon>Actinomycetes</taxon>
        <taxon>Mycobacteriales</taxon>
        <taxon>Mycobacteriaceae</taxon>
        <taxon>Mycolicibacterium</taxon>
    </lineage>
</organism>
<evidence type="ECO:0000313" key="2">
    <source>
        <dbReference type="EMBL" id="BCI50759.1"/>
    </source>
</evidence>
<dbReference type="PANTHER" id="PTHR48079">
    <property type="entry name" value="PROTEIN YEEZ"/>
    <property type="match status" value="1"/>
</dbReference>
<dbReference type="EMBL" id="AP023287">
    <property type="protein sequence ID" value="BCI50759.1"/>
    <property type="molecule type" value="Genomic_DNA"/>
</dbReference>
<dbReference type="RefSeq" id="WP_185293823.1">
    <property type="nucleotide sequence ID" value="NZ_AP023287.1"/>
</dbReference>
<dbReference type="AlphaFoldDB" id="A0A6S6NXF3"/>
<evidence type="ECO:0000259" key="1">
    <source>
        <dbReference type="Pfam" id="PF01370"/>
    </source>
</evidence>
<reference evidence="2 3" key="1">
    <citation type="submission" date="2020-07" db="EMBL/GenBank/DDBJ databases">
        <title>Complete genome sequence of Mycolicibacterium litorale like strain isolated from cardiac implantable electronic device infection.</title>
        <authorList>
            <person name="Fukano H."/>
            <person name="Miyama H."/>
            <person name="Hoshino Y."/>
        </authorList>
    </citation>
    <scope>NUCLEOTIDE SEQUENCE [LARGE SCALE GENOMIC DNA]</scope>
    <source>
        <strain evidence="2 3">NIIDNTM18</strain>
    </source>
</reference>
<dbReference type="SUPFAM" id="SSF51735">
    <property type="entry name" value="NAD(P)-binding Rossmann-fold domains"/>
    <property type="match status" value="1"/>
</dbReference>
<dbReference type="Proteomes" id="UP000515734">
    <property type="component" value="Chromosome"/>
</dbReference>
<dbReference type="Pfam" id="PF01370">
    <property type="entry name" value="Epimerase"/>
    <property type="match status" value="1"/>
</dbReference>
<feature type="domain" description="NAD-dependent epimerase/dehydratase" evidence="1">
    <location>
        <begin position="5"/>
        <end position="230"/>
    </location>
</feature>
<dbReference type="InterPro" id="IPR001509">
    <property type="entry name" value="Epimerase_deHydtase"/>
</dbReference>
<protein>
    <submittedName>
        <fullName evidence="2">Epimerase</fullName>
    </submittedName>
</protein>
<proteinExistence type="predicted"/>
<sequence>MGKQLVIGASGFLGSHVTRRLVERGEDVRVLIRRTSSTRGIDGLPVERHYGDIFDGDAVRAAVAGCDVVYYCVVDARAWLRDATPLWRTNVEGLHRVLDVVAGVELQRFVFTSSIATIGIAAHGKATEELPNNWLDRAGEYVRTRVAAENLVLRYHRERGLPAVAMCVSNTYGSGDWLPTPHGGLVAAAVRGKLPFYIDGAQAEVVGVRDAADALILAGERGTPGERYIISERFMTAREIYRTACAAVGVEPPRIGVPIQALAAAAVPSAWLARIRRTDTRLTPLSIRLMHVMSPMNHTKAERELGWRPAPTTEALAEAAEFFVGARRRPAEDRS</sequence>
<evidence type="ECO:0000313" key="3">
    <source>
        <dbReference type="Proteomes" id="UP000515734"/>
    </source>
</evidence>
<accession>A0A6S6NXF3</accession>
<dbReference type="GO" id="GO:0004029">
    <property type="term" value="F:aldehyde dehydrogenase (NAD+) activity"/>
    <property type="evidence" value="ECO:0007669"/>
    <property type="project" value="TreeGrafter"/>
</dbReference>
<dbReference type="Gene3D" id="3.40.50.720">
    <property type="entry name" value="NAD(P)-binding Rossmann-like Domain"/>
    <property type="match status" value="1"/>
</dbReference>
<gene>
    <name evidence="2" type="ORF">NIIDNTM18_00370</name>
</gene>
<dbReference type="InterPro" id="IPR051783">
    <property type="entry name" value="NAD(P)-dependent_oxidoreduct"/>
</dbReference>
<dbReference type="GO" id="GO:0005737">
    <property type="term" value="C:cytoplasm"/>
    <property type="evidence" value="ECO:0007669"/>
    <property type="project" value="TreeGrafter"/>
</dbReference>
<dbReference type="PANTHER" id="PTHR48079:SF6">
    <property type="entry name" value="NAD(P)-BINDING DOMAIN-CONTAINING PROTEIN-RELATED"/>
    <property type="match status" value="1"/>
</dbReference>